<dbReference type="WBParaSite" id="GPLIN_000608500">
    <property type="protein sequence ID" value="GPLIN_000608500"/>
    <property type="gene ID" value="GPLIN_000608500"/>
</dbReference>
<dbReference type="Proteomes" id="UP000050741">
    <property type="component" value="Unassembled WGS sequence"/>
</dbReference>
<name>A0A183BZP4_GLOPA</name>
<reference evidence="2" key="1">
    <citation type="submission" date="2013-12" db="EMBL/GenBank/DDBJ databases">
        <authorList>
            <person name="Aslett M."/>
        </authorList>
    </citation>
    <scope>NUCLEOTIDE SEQUENCE [LARGE SCALE GENOMIC DNA]</scope>
    <source>
        <strain evidence="2">Lindley</strain>
    </source>
</reference>
<reference evidence="3" key="3">
    <citation type="submission" date="2016-06" db="UniProtKB">
        <authorList>
            <consortium name="WormBaseParasite"/>
        </authorList>
    </citation>
    <scope>IDENTIFICATION</scope>
</reference>
<sequence length="158" mass="17207">MAILLIAITWCRVGGLCCPHPGLEVVPGGWLVLPPPWLGGGAGTFNCLIINFFDNSASFFWEMFALREISCATDNGIAPKGRTRTLAISQRKTPLSQKATSMSTRNTVVGRSMLEQLHDNVLTLVTMSMDCPRTGSAFRSLIHTVQAQQKGREKEEAG</sequence>
<accession>A0A183BZP4</accession>
<evidence type="ECO:0000313" key="3">
    <source>
        <dbReference type="WBParaSite" id="GPLIN_000608500"/>
    </source>
</evidence>
<proteinExistence type="predicted"/>
<dbReference type="AlphaFoldDB" id="A0A183BZP4"/>
<organism evidence="2 3">
    <name type="scientific">Globodera pallida</name>
    <name type="common">Potato cyst nematode worm</name>
    <name type="synonym">Heterodera pallida</name>
    <dbReference type="NCBI Taxonomy" id="36090"/>
    <lineage>
        <taxon>Eukaryota</taxon>
        <taxon>Metazoa</taxon>
        <taxon>Ecdysozoa</taxon>
        <taxon>Nematoda</taxon>
        <taxon>Chromadorea</taxon>
        <taxon>Rhabditida</taxon>
        <taxon>Tylenchina</taxon>
        <taxon>Tylenchomorpha</taxon>
        <taxon>Tylenchoidea</taxon>
        <taxon>Heteroderidae</taxon>
        <taxon>Heteroderinae</taxon>
        <taxon>Globodera</taxon>
    </lineage>
</organism>
<feature type="chain" id="PRO_5012407493" evidence="1">
    <location>
        <begin position="16"/>
        <end position="158"/>
    </location>
</feature>
<protein>
    <submittedName>
        <fullName evidence="3">Secreted protein</fullName>
    </submittedName>
</protein>
<keyword evidence="1" id="KW-0732">Signal</keyword>
<evidence type="ECO:0000256" key="1">
    <source>
        <dbReference type="SAM" id="SignalP"/>
    </source>
</evidence>
<feature type="signal peptide" evidence="1">
    <location>
        <begin position="1"/>
        <end position="15"/>
    </location>
</feature>
<keyword evidence="2" id="KW-1185">Reference proteome</keyword>
<evidence type="ECO:0000313" key="2">
    <source>
        <dbReference type="Proteomes" id="UP000050741"/>
    </source>
</evidence>
<reference evidence="2" key="2">
    <citation type="submission" date="2014-05" db="EMBL/GenBank/DDBJ databases">
        <title>The genome and life-stage specific transcriptomes of Globodera pallida elucidate key aspects of plant parasitism by a cyst nematode.</title>
        <authorList>
            <person name="Cotton J.A."/>
            <person name="Lilley C.J."/>
            <person name="Jones L.M."/>
            <person name="Kikuchi T."/>
            <person name="Reid A.J."/>
            <person name="Thorpe P."/>
            <person name="Tsai I.J."/>
            <person name="Beasley H."/>
            <person name="Blok V."/>
            <person name="Cock P.J.A."/>
            <person name="Van den Akker S.E."/>
            <person name="Holroyd N."/>
            <person name="Hunt M."/>
            <person name="Mantelin S."/>
            <person name="Naghra H."/>
            <person name="Pain A."/>
            <person name="Palomares-Rius J.E."/>
            <person name="Zarowiecki M."/>
            <person name="Berriman M."/>
            <person name="Jones J.T."/>
            <person name="Urwin P.E."/>
        </authorList>
    </citation>
    <scope>NUCLEOTIDE SEQUENCE [LARGE SCALE GENOMIC DNA]</scope>
    <source>
        <strain evidence="2">Lindley</strain>
    </source>
</reference>